<dbReference type="EMBL" id="BK032610">
    <property type="protein sequence ID" value="DAF51166.1"/>
    <property type="molecule type" value="Genomic_DNA"/>
</dbReference>
<evidence type="ECO:0000313" key="1">
    <source>
        <dbReference type="EMBL" id="DAF51166.1"/>
    </source>
</evidence>
<proteinExistence type="predicted"/>
<protein>
    <submittedName>
        <fullName evidence="1">Uncharacterized protein</fullName>
    </submittedName>
</protein>
<accession>A0A8S5SJM5</accession>
<name>A0A8S5SJM5_9CAUD</name>
<sequence>MMKETIKDIDADIADIIMSVPRGFKVGKRKFYLYPITLGKTYLISRLMSSLNINLKIVHANPYMEALRLCQDKKNIVCRILSYHTINKKKDLFDNDVIQERCDFFIKELDNESLAQLLVMVLSEGDISQFTKHLGIDKEKEWQEKAMKAKRDNNSFVFGGKSIYGTLISSACERYGWTFEYVVWGISYANLQLLLADSITSIYLSDEERKRVNIPKDRNVINADDPANMARIKAMKWD</sequence>
<reference evidence="1" key="1">
    <citation type="journal article" date="2021" name="Proc. Natl. Acad. Sci. U.S.A.">
        <title>A Catalog of Tens of Thousands of Viruses from Human Metagenomes Reveals Hidden Associations with Chronic Diseases.</title>
        <authorList>
            <person name="Tisza M.J."/>
            <person name="Buck C.B."/>
        </authorList>
    </citation>
    <scope>NUCLEOTIDE SEQUENCE</scope>
    <source>
        <strain evidence="1">Ct4Uy2</strain>
    </source>
</reference>
<organism evidence="1">
    <name type="scientific">Siphoviridae sp. ct4Uy2</name>
    <dbReference type="NCBI Taxonomy" id="2827777"/>
    <lineage>
        <taxon>Viruses</taxon>
        <taxon>Duplodnaviria</taxon>
        <taxon>Heunggongvirae</taxon>
        <taxon>Uroviricota</taxon>
        <taxon>Caudoviricetes</taxon>
    </lineage>
</organism>